<comment type="caution">
    <text evidence="2">The sequence shown here is derived from an EMBL/GenBank/DDBJ whole genome shotgun (WGS) entry which is preliminary data.</text>
</comment>
<dbReference type="Proteomes" id="UP000490939">
    <property type="component" value="Unassembled WGS sequence"/>
</dbReference>
<sequence>MQPSGTDRPVSQDVEMPMAENAAAIDQLIRPDFEKAFKSDLEVSYMFMSLPGFVPRAVALGRVTQKYQTLLPSKWLPLLQATAERAECRLREEFAAFMTHYFIPYHRSISSSVREEHVACAAVVPGRAELCHSESSKALCLHRFPVITTSGVLDDEGAFATLVDDVAKFWEYVSSTQCCCDVQAKMDSFYIAQFCEPSNGYQEPDQHDSRDRWTLRTEALGDFVQKTFRGAFPGPGEVPRGARTGYPWEGWDSPSFKYGDASATAKRMFLKHVAQLVGRVFTAFLMTPGCPLDSERRRVNELAYMEEAVRQLVPLPRPVAVCPHPSSRIQVGLGAPEADHQPTQGEPQTDSHALAALHSHPDTVLNPTSTPSSSTLSSSTTSSHSPRSSYPLTQDRTPSPASSVGCGEEGCPSVFDDDKEETCDGGSSNLYGLILRRHEPRIASVFYGAEAWKCNASI</sequence>
<dbReference type="AlphaFoldDB" id="A0A8H3Z739"/>
<evidence type="ECO:0000313" key="2">
    <source>
        <dbReference type="EMBL" id="KAE9985598.1"/>
    </source>
</evidence>
<feature type="compositionally biased region" description="Low complexity" evidence="1">
    <location>
        <begin position="367"/>
        <end position="393"/>
    </location>
</feature>
<protein>
    <submittedName>
        <fullName evidence="2">Uncharacterized protein</fullName>
    </submittedName>
</protein>
<dbReference type="EMBL" id="WNWR01000274">
    <property type="protein sequence ID" value="KAE9985598.1"/>
    <property type="molecule type" value="Genomic_DNA"/>
</dbReference>
<feature type="region of interest" description="Disordered" evidence="1">
    <location>
        <begin position="328"/>
        <end position="410"/>
    </location>
</feature>
<evidence type="ECO:0000313" key="3">
    <source>
        <dbReference type="Proteomes" id="UP000490939"/>
    </source>
</evidence>
<organism evidence="2 3">
    <name type="scientific">Venturia inaequalis</name>
    <name type="common">Apple scab fungus</name>
    <dbReference type="NCBI Taxonomy" id="5025"/>
    <lineage>
        <taxon>Eukaryota</taxon>
        <taxon>Fungi</taxon>
        <taxon>Dikarya</taxon>
        <taxon>Ascomycota</taxon>
        <taxon>Pezizomycotina</taxon>
        <taxon>Dothideomycetes</taxon>
        <taxon>Pleosporomycetidae</taxon>
        <taxon>Venturiales</taxon>
        <taxon>Venturiaceae</taxon>
        <taxon>Venturia</taxon>
    </lineage>
</organism>
<keyword evidence="3" id="KW-1185">Reference proteome</keyword>
<name>A0A8H3Z739_VENIN</name>
<gene>
    <name evidence="2" type="ORF">EG327_004642</name>
</gene>
<reference evidence="2 3" key="1">
    <citation type="submission" date="2019-07" db="EMBL/GenBank/DDBJ databases">
        <title>Venturia inaequalis Genome Resource.</title>
        <authorList>
            <person name="Lichtner F.J."/>
        </authorList>
    </citation>
    <scope>NUCLEOTIDE SEQUENCE [LARGE SCALE GENOMIC DNA]</scope>
    <source>
        <strain evidence="2 3">DMI_063113</strain>
    </source>
</reference>
<feature type="compositionally biased region" description="Polar residues" evidence="1">
    <location>
        <begin position="341"/>
        <end position="351"/>
    </location>
</feature>
<proteinExistence type="predicted"/>
<accession>A0A8H3Z739</accession>
<evidence type="ECO:0000256" key="1">
    <source>
        <dbReference type="SAM" id="MobiDB-lite"/>
    </source>
</evidence>